<keyword evidence="2" id="KW-1185">Reference proteome</keyword>
<organism evidence="1 2">
    <name type="scientific">Plicaturopsis crispa FD-325 SS-3</name>
    <dbReference type="NCBI Taxonomy" id="944288"/>
    <lineage>
        <taxon>Eukaryota</taxon>
        <taxon>Fungi</taxon>
        <taxon>Dikarya</taxon>
        <taxon>Basidiomycota</taxon>
        <taxon>Agaricomycotina</taxon>
        <taxon>Agaricomycetes</taxon>
        <taxon>Agaricomycetidae</taxon>
        <taxon>Amylocorticiales</taxon>
        <taxon>Amylocorticiaceae</taxon>
        <taxon>Plicatura</taxon>
        <taxon>Plicaturopsis crispa</taxon>
    </lineage>
</organism>
<accession>A0A0C9SS19</accession>
<dbReference type="EMBL" id="KN832568">
    <property type="protein sequence ID" value="KII85197.1"/>
    <property type="molecule type" value="Genomic_DNA"/>
</dbReference>
<evidence type="ECO:0000313" key="2">
    <source>
        <dbReference type="Proteomes" id="UP000053263"/>
    </source>
</evidence>
<gene>
    <name evidence="1" type="ORF">PLICRDRAFT_116383</name>
</gene>
<dbReference type="HOGENOM" id="CLU_075133_3_1_1"/>
<dbReference type="Proteomes" id="UP000053263">
    <property type="component" value="Unassembled WGS sequence"/>
</dbReference>
<dbReference type="AlphaFoldDB" id="A0A0C9SS19"/>
<reference evidence="1 2" key="1">
    <citation type="submission" date="2014-06" db="EMBL/GenBank/DDBJ databases">
        <title>Evolutionary Origins and Diversification of the Mycorrhizal Mutualists.</title>
        <authorList>
            <consortium name="DOE Joint Genome Institute"/>
            <consortium name="Mycorrhizal Genomics Consortium"/>
            <person name="Kohler A."/>
            <person name="Kuo A."/>
            <person name="Nagy L.G."/>
            <person name="Floudas D."/>
            <person name="Copeland A."/>
            <person name="Barry K.W."/>
            <person name="Cichocki N."/>
            <person name="Veneault-Fourrey C."/>
            <person name="LaButti K."/>
            <person name="Lindquist E.A."/>
            <person name="Lipzen A."/>
            <person name="Lundell T."/>
            <person name="Morin E."/>
            <person name="Murat C."/>
            <person name="Riley R."/>
            <person name="Ohm R."/>
            <person name="Sun H."/>
            <person name="Tunlid A."/>
            <person name="Henrissat B."/>
            <person name="Grigoriev I.V."/>
            <person name="Hibbett D.S."/>
            <person name="Martin F."/>
        </authorList>
    </citation>
    <scope>NUCLEOTIDE SEQUENCE [LARGE SCALE GENOMIC DNA]</scope>
    <source>
        <strain evidence="1 2">FD-325 SS-3</strain>
    </source>
</reference>
<evidence type="ECO:0000313" key="1">
    <source>
        <dbReference type="EMBL" id="KII85197.1"/>
    </source>
</evidence>
<sequence length="196" mass="21152">MLNNAAHNEFDNVVIIQSCDNDFFRFSRDNLAVHSEGFEGASAISSSTSISAPETICLTESSATLRLLLQFMSSRPQPDLSKASFRDLANVSEAAEKYQVYAALPPCKAHMARALPQHPFPVMAYAARHGYMSLANEAAELVVAMPYEAILAKLASLPMDCGVAWVRGSGRAAVLTHKDRSSAEPYNRAAIVNAGC</sequence>
<dbReference type="OrthoDB" id="3184970at2759"/>
<protein>
    <recommendedName>
        <fullName evidence="3">BTB domain-containing protein</fullName>
    </recommendedName>
</protein>
<proteinExistence type="predicted"/>
<evidence type="ECO:0008006" key="3">
    <source>
        <dbReference type="Google" id="ProtNLM"/>
    </source>
</evidence>
<name>A0A0C9SS19_PLICR</name>